<evidence type="ECO:0000313" key="3">
    <source>
        <dbReference type="EMBL" id="AXC13662.1"/>
    </source>
</evidence>
<sequence>MGGFIYCEQCLAAKVGIPGAQPGVPFPAGGAFSQPGPNPALATILGVIPGVGAMYNGQFVKAMIHVLIFVLLIAITNEHDFFGFFIAAWVLYQIFDANQTAKARREGLPLPDPFGINELASRLGSQYPAGAARPPVQPGFHPGYPPPPYTPPVATPFVGEAYPPNPAAGAAYVPPPPNVPFTPSAPYPEVPPPPFPEMARRNEPAGAIALIVLGFLFLFGTLGIFRFDWIGRGWPLIIIAIGVWLFLKRARETTSGGGR</sequence>
<dbReference type="AlphaFoldDB" id="A0A2Z5G3H3"/>
<organism evidence="3 4">
    <name type="scientific">Acidisarcina polymorpha</name>
    <dbReference type="NCBI Taxonomy" id="2211140"/>
    <lineage>
        <taxon>Bacteria</taxon>
        <taxon>Pseudomonadati</taxon>
        <taxon>Acidobacteriota</taxon>
        <taxon>Terriglobia</taxon>
        <taxon>Terriglobales</taxon>
        <taxon>Acidobacteriaceae</taxon>
        <taxon>Acidisarcina</taxon>
    </lineage>
</organism>
<feature type="transmembrane region" description="Helical" evidence="1">
    <location>
        <begin position="231"/>
        <end position="247"/>
    </location>
</feature>
<reference evidence="3 4" key="1">
    <citation type="journal article" date="2018" name="Front. Microbiol.">
        <title>Hydrolytic Capabilities as a Key to Environmental Success: Chitinolytic and Cellulolytic Acidobacteria From Acidic Sub-arctic Soils and Boreal Peatlands.</title>
        <authorList>
            <person name="Belova S.E."/>
            <person name="Ravin N.V."/>
            <person name="Pankratov T.A."/>
            <person name="Rakitin A.L."/>
            <person name="Ivanova A.A."/>
            <person name="Beletsky A.V."/>
            <person name="Mardanov A.V."/>
            <person name="Sinninghe Damste J.S."/>
            <person name="Dedysh S.N."/>
        </authorList>
    </citation>
    <scope>NUCLEOTIDE SEQUENCE [LARGE SCALE GENOMIC DNA]</scope>
    <source>
        <strain evidence="3 4">SBC82</strain>
    </source>
</reference>
<keyword evidence="1" id="KW-0472">Membrane</keyword>
<keyword evidence="1" id="KW-1133">Transmembrane helix</keyword>
<dbReference type="InterPro" id="IPR043726">
    <property type="entry name" value="LiaI-LiaF-like_TM1"/>
</dbReference>
<dbReference type="EMBL" id="CP030840">
    <property type="protein sequence ID" value="AXC13662.1"/>
    <property type="molecule type" value="Genomic_DNA"/>
</dbReference>
<proteinExistence type="predicted"/>
<name>A0A2Z5G3H3_9BACT</name>
<protein>
    <recommendedName>
        <fullName evidence="2">LiaI-LiaF-like transmembrane region domain-containing protein</fullName>
    </recommendedName>
</protein>
<evidence type="ECO:0000256" key="1">
    <source>
        <dbReference type="SAM" id="Phobius"/>
    </source>
</evidence>
<dbReference type="KEGG" id="abas:ACPOL_4389"/>
<dbReference type="Proteomes" id="UP000253606">
    <property type="component" value="Chromosome"/>
</dbReference>
<feature type="transmembrane region" description="Helical" evidence="1">
    <location>
        <begin position="81"/>
        <end position="98"/>
    </location>
</feature>
<gene>
    <name evidence="3" type="ORF">ACPOL_4389</name>
</gene>
<feature type="domain" description="LiaI-LiaF-like transmembrane region" evidence="2">
    <location>
        <begin position="206"/>
        <end position="246"/>
    </location>
</feature>
<accession>A0A2Z5G3H3</accession>
<keyword evidence="4" id="KW-1185">Reference proteome</keyword>
<keyword evidence="1" id="KW-0812">Transmembrane</keyword>
<evidence type="ECO:0000259" key="2">
    <source>
        <dbReference type="Pfam" id="PF18917"/>
    </source>
</evidence>
<dbReference type="Pfam" id="PF18917">
    <property type="entry name" value="LiaI-LiaF-like_TM1"/>
    <property type="match status" value="1"/>
</dbReference>
<evidence type="ECO:0000313" key="4">
    <source>
        <dbReference type="Proteomes" id="UP000253606"/>
    </source>
</evidence>
<feature type="transmembrane region" description="Helical" evidence="1">
    <location>
        <begin position="205"/>
        <end position="225"/>
    </location>
</feature>
<feature type="transmembrane region" description="Helical" evidence="1">
    <location>
        <begin position="59"/>
        <end position="75"/>
    </location>
</feature>